<feature type="transmembrane region" description="Helical" evidence="4">
    <location>
        <begin position="1443"/>
        <end position="1465"/>
    </location>
</feature>
<proteinExistence type="predicted"/>
<evidence type="ECO:0000256" key="4">
    <source>
        <dbReference type="SAM" id="Phobius"/>
    </source>
</evidence>
<dbReference type="EMBL" id="HBNR01084559">
    <property type="protein sequence ID" value="CAE4662169.1"/>
    <property type="molecule type" value="Transcribed_RNA"/>
</dbReference>
<feature type="domain" description="Spondin-like TSP1" evidence="5">
    <location>
        <begin position="1260"/>
        <end position="1312"/>
    </location>
</feature>
<feature type="domain" description="Spondin-like TSP1" evidence="5">
    <location>
        <begin position="1073"/>
        <end position="1126"/>
    </location>
</feature>
<organism evidence="6">
    <name type="scientific">Alexandrium monilatum</name>
    <dbReference type="NCBI Taxonomy" id="311494"/>
    <lineage>
        <taxon>Eukaryota</taxon>
        <taxon>Sar</taxon>
        <taxon>Alveolata</taxon>
        <taxon>Dinophyceae</taxon>
        <taxon>Gonyaulacales</taxon>
        <taxon>Pyrocystaceae</taxon>
        <taxon>Alexandrium</taxon>
    </lineage>
</organism>
<evidence type="ECO:0000256" key="1">
    <source>
        <dbReference type="ARBA" id="ARBA00022729"/>
    </source>
</evidence>
<feature type="domain" description="Spondin-like TSP1" evidence="5">
    <location>
        <begin position="848"/>
        <end position="900"/>
    </location>
</feature>
<dbReference type="InterPro" id="IPR036383">
    <property type="entry name" value="TSP1_rpt_sf"/>
</dbReference>
<dbReference type="GO" id="GO:0031012">
    <property type="term" value="C:extracellular matrix"/>
    <property type="evidence" value="ECO:0007669"/>
    <property type="project" value="TreeGrafter"/>
</dbReference>
<evidence type="ECO:0000313" key="6">
    <source>
        <dbReference type="EMBL" id="CAE4662169.1"/>
    </source>
</evidence>
<accession>A0A7S4T0V5</accession>
<keyword evidence="4" id="KW-0472">Membrane</keyword>
<feature type="domain" description="Spondin-like TSP1" evidence="5">
    <location>
        <begin position="368"/>
        <end position="421"/>
    </location>
</feature>
<dbReference type="InterPro" id="IPR051418">
    <property type="entry name" value="Spondin/Thrombospondin_T1"/>
</dbReference>
<feature type="domain" description="Spondin-like TSP1" evidence="5">
    <location>
        <begin position="1016"/>
        <end position="1068"/>
    </location>
</feature>
<sequence length="1497" mass="162865">MWGLCPDLPSCEECTPVDCKFADWGAWYDSAGHCTGLRFRERSIQSVNNECGKPCTGPKIESREHVPEDCLLDVQHCELSDWSTWSTCTDTAGQVYRKRTVLSPPRNGGEPCTGSTQETRACGGHEFVPKPCILSDWEEWTSCSVSCGVGRHTRMRRITSGASDGGEPCEDMTLETKVCSNPDCEGRDCVIGTWSEWSMCDAEMHPQRFRSRQVQENAWGTGKRCNQTLKETAGCPVPKEEPCLLSEWTEWSALGWRTPNPPKCNKECGGGQSFRTRTLQAPPRHSGSCPSSSLRELKACNTAPCSVDCQLEEWSAWSGCSVNCGSGTKTRSRKISNPDAWHSEGCEGPLDEVLPCVGKDGMCPLSDCQWSLWADWSACTASCGGGLKRRNRAIQALPENGGAACEALTKSEASPCNTHHCGEECVHGQWGQWQEWESCTATCGGAFTVRRRSVEVYPNKCGRPVSGVRHEYKACAQAPCASDTDCQLAEWSDWSFCSGSCFGVHERNRYIKVFAAGNGKHCHMAPLKEMGPCNPSPDENVPGACKAAGPSDCALSTWGEWSTCSKSCGGGQRERARKVLTLPSNGGKPCDSELTVTAPCNAEACEMEDCLDCVWGDWAEWGDCSGCNGERFRHRSIRQMPNHCGRMCDLASAKEVDKCTGHCKAELFCSWMPWSDAAGCNVGCGQGTAMRSRALSLSPSSEGSLFPAPHGTRCQGAQLNLTTCEASTPCTPPCIPLDCQFAAWSEWSQPTGAGLCERKRDVLRQSNECGSQCHGATAETKRCVLPNPERRDCGLSDWGVWSACEMNGKIGQRYRERSIIQIPSFDGRPCQGTLHETMDCNPITPKHCALSAWAEWSECEKSCDGGFQNRQRKIIQHSEHGGQPCQESLDEMRSCNSQPCQMELQDCAYAAWSAWSGCGAYGQRYRKREIGTYALGAGAPCDGDLEETQSCLDVGEVDCEVSDWTHWDSCDKTCGGGQMRRQRQIMLFPSSGGKACPNELMQTAGCSAVPCSTQDCQVSDWQEWSMCTASCGTGQRQRSRAVLQSRDIDGAGCNLHLSEVGRCDVVACPQDDCQWGEWEAWSACSAKCSGGQQSRTRHIVKMPTHGGAMCEVQDKAEVRACNMEPCDKPACEDGLWADWSAWSPCSASCGGGTTMRMRQVAHMANECGEPLSGDSRETAVCNADSCEPDLDCLFGDWGVWSDCSQTCHGIMRRSRSIERYGSGKGGFCEGNLKEVTSCNPAPGESTPGPCVLEKEPPVDCQLSEWSEWDSCTASCGGGEHSRSRGITVHASHGGQPCSGALTEARQCAVEACQGPEPVDCVYGEWQDWGACAKCDGQRLRFRHITQHARHGGKACERHASEESSPCPLGRSCGNEPKFCTWGEWASWSECSAKCGEGKRVRRRYLGLSTLPAALPAPMQELTKLYTDLRAQAHTYESSQMQELSLAFAGGLVSFVVLLVGGRAVLAVSTRRRDTRQAVAGGRSEDLAATELPLVGMA</sequence>
<dbReference type="FunFam" id="2.20.100.10:FF:000019">
    <property type="entry name" value="Thrombospondin type 1 domain containing 7A"/>
    <property type="match status" value="1"/>
</dbReference>
<evidence type="ECO:0000256" key="2">
    <source>
        <dbReference type="ARBA" id="ARBA00023157"/>
    </source>
</evidence>
<evidence type="ECO:0000256" key="3">
    <source>
        <dbReference type="ARBA" id="ARBA00023180"/>
    </source>
</evidence>
<feature type="domain" description="Spondin-like TSP1" evidence="5">
    <location>
        <begin position="132"/>
        <end position="184"/>
    </location>
</feature>
<feature type="domain" description="Spondin-like TSP1" evidence="5">
    <location>
        <begin position="959"/>
        <end position="1011"/>
    </location>
</feature>
<feature type="domain" description="Spondin-like TSP1" evidence="5">
    <location>
        <begin position="553"/>
        <end position="605"/>
    </location>
</feature>
<dbReference type="Pfam" id="PF00090">
    <property type="entry name" value="TSP_1"/>
    <property type="match status" value="12"/>
</dbReference>
<dbReference type="SUPFAM" id="SSF82895">
    <property type="entry name" value="TSP-1 type 1 repeat"/>
    <property type="match status" value="20"/>
</dbReference>
<dbReference type="PANTHER" id="PTHR11311:SF15">
    <property type="entry name" value="SPONDIN-2"/>
    <property type="match status" value="1"/>
</dbReference>
<gene>
    <name evidence="6" type="ORF">AMON00008_LOCUS60555</name>
</gene>
<name>A0A7S4T0V5_9DINO</name>
<keyword evidence="2" id="KW-1015">Disulfide bond</keyword>
<dbReference type="GO" id="GO:0007155">
    <property type="term" value="P:cell adhesion"/>
    <property type="evidence" value="ECO:0007669"/>
    <property type="project" value="TreeGrafter"/>
</dbReference>
<dbReference type="InterPro" id="IPR000884">
    <property type="entry name" value="TSP1_rpt"/>
</dbReference>
<dbReference type="PANTHER" id="PTHR11311">
    <property type="entry name" value="SPONDIN"/>
    <property type="match status" value="1"/>
</dbReference>
<dbReference type="SMART" id="SM00209">
    <property type="entry name" value="TSP1"/>
    <property type="match status" value="24"/>
</dbReference>
<keyword evidence="3" id="KW-0325">Glycoprotein</keyword>
<reference evidence="6" key="1">
    <citation type="submission" date="2021-01" db="EMBL/GenBank/DDBJ databases">
        <authorList>
            <person name="Corre E."/>
            <person name="Pelletier E."/>
            <person name="Niang G."/>
            <person name="Scheremetjew M."/>
            <person name="Finn R."/>
            <person name="Kale V."/>
            <person name="Holt S."/>
            <person name="Cochrane G."/>
            <person name="Meng A."/>
            <person name="Brown T."/>
            <person name="Cohen L."/>
        </authorList>
    </citation>
    <scope>NUCLEOTIDE SEQUENCE</scope>
    <source>
        <strain evidence="6">CCMP3105</strain>
    </source>
</reference>
<protein>
    <recommendedName>
        <fullName evidence="5">Spondin-like TSP1 domain-containing protein</fullName>
    </recommendedName>
</protein>
<keyword evidence="1" id="KW-0732">Signal</keyword>
<keyword evidence="4" id="KW-1133">Transmembrane helix</keyword>
<dbReference type="InterPro" id="IPR044004">
    <property type="entry name" value="TSP1_spondin_dom"/>
</dbReference>
<dbReference type="PROSITE" id="PS50092">
    <property type="entry name" value="TSP1"/>
    <property type="match status" value="21"/>
</dbReference>
<dbReference type="Gene3D" id="2.20.100.10">
    <property type="entry name" value="Thrombospondin type-1 (TSP1) repeat"/>
    <property type="match status" value="21"/>
</dbReference>
<dbReference type="Pfam" id="PF19028">
    <property type="entry name" value="TSP1_spondin"/>
    <property type="match status" value="8"/>
</dbReference>
<keyword evidence="4" id="KW-0812">Transmembrane</keyword>
<evidence type="ECO:0000259" key="5">
    <source>
        <dbReference type="Pfam" id="PF19028"/>
    </source>
</evidence>